<comment type="similarity">
    <text evidence="1">Belongs to the MsrA Met sulfoxide reductase family.</text>
</comment>
<feature type="region of interest" description="Disordered" evidence="5">
    <location>
        <begin position="48"/>
        <end position="68"/>
    </location>
</feature>
<dbReference type="AlphaFoldDB" id="A0A9P7G6B4"/>
<protein>
    <recommendedName>
        <fullName evidence="2">peptide-methionine (S)-S-oxide reductase</fullName>
        <ecNumber evidence="2">1.8.4.11</ecNumber>
    </recommendedName>
    <alternativeName>
        <fullName evidence="4">Peptide-methionine (S)-S-oxide reductase</fullName>
    </alternativeName>
</protein>
<dbReference type="SUPFAM" id="SSF55068">
    <property type="entry name" value="Peptide methionine sulfoxide reductase"/>
    <property type="match status" value="1"/>
</dbReference>
<evidence type="ECO:0000256" key="1">
    <source>
        <dbReference type="ARBA" id="ARBA00005591"/>
    </source>
</evidence>
<evidence type="ECO:0000313" key="8">
    <source>
        <dbReference type="Proteomes" id="UP000775547"/>
    </source>
</evidence>
<feature type="domain" description="Peptide methionine sulphoxide reductase MsrA" evidence="6">
    <location>
        <begin position="92"/>
        <end position="156"/>
    </location>
</feature>
<dbReference type="InterPro" id="IPR036509">
    <property type="entry name" value="Met_Sox_Rdtase_MsrA_sf"/>
</dbReference>
<dbReference type="OrthoDB" id="77405at2759"/>
<evidence type="ECO:0000256" key="4">
    <source>
        <dbReference type="ARBA" id="ARBA00030643"/>
    </source>
</evidence>
<keyword evidence="8" id="KW-1185">Reference proteome</keyword>
<organism evidence="7 8">
    <name type="scientific">Asterophora parasitica</name>
    <dbReference type="NCBI Taxonomy" id="117018"/>
    <lineage>
        <taxon>Eukaryota</taxon>
        <taxon>Fungi</taxon>
        <taxon>Dikarya</taxon>
        <taxon>Basidiomycota</taxon>
        <taxon>Agaricomycotina</taxon>
        <taxon>Agaricomycetes</taxon>
        <taxon>Agaricomycetidae</taxon>
        <taxon>Agaricales</taxon>
        <taxon>Tricholomatineae</taxon>
        <taxon>Lyophyllaceae</taxon>
        <taxon>Asterophora</taxon>
    </lineage>
</organism>
<accession>A0A9P7G6B4</accession>
<proteinExistence type="inferred from homology"/>
<comment type="caution">
    <text evidence="7">The sequence shown here is derived from an EMBL/GenBank/DDBJ whole genome shotgun (WGS) entry which is preliminary data.</text>
</comment>
<keyword evidence="3" id="KW-0560">Oxidoreductase</keyword>
<evidence type="ECO:0000313" key="7">
    <source>
        <dbReference type="EMBL" id="KAG5641527.1"/>
    </source>
</evidence>
<reference evidence="7" key="1">
    <citation type="submission" date="2020-07" db="EMBL/GenBank/DDBJ databases">
        <authorList>
            <person name="Nieuwenhuis M."/>
            <person name="Van De Peppel L.J.J."/>
        </authorList>
    </citation>
    <scope>NUCLEOTIDE SEQUENCE</scope>
    <source>
        <strain evidence="7">AP01</strain>
        <tissue evidence="7">Mycelium</tissue>
    </source>
</reference>
<gene>
    <name evidence="7" type="ORF">DXG03_004818</name>
</gene>
<dbReference type="GO" id="GO:0008113">
    <property type="term" value="F:peptide-methionine (S)-S-oxide reductase activity"/>
    <property type="evidence" value="ECO:0007669"/>
    <property type="project" value="UniProtKB-EC"/>
</dbReference>
<evidence type="ECO:0000256" key="2">
    <source>
        <dbReference type="ARBA" id="ARBA00012502"/>
    </source>
</evidence>
<sequence length="163" mass="18053">MSTAATQTQTATFALGCFWGAEHLLQKHYGPSSENKGILTTTVGYTGGNTKKNANPGENDETAATGAGTAEHAEAVKIEFNPTAVSYDELVEYRSSIFTHSDEQNSIAQRVTEEVQAKHFTPKDQKIVTEILPAGEWFDAEEYHQHYSVKNPNYVCPAHRLFW</sequence>
<evidence type="ECO:0000256" key="3">
    <source>
        <dbReference type="ARBA" id="ARBA00023002"/>
    </source>
</evidence>
<dbReference type="Proteomes" id="UP000775547">
    <property type="component" value="Unassembled WGS sequence"/>
</dbReference>
<name>A0A9P7G6B4_9AGAR</name>
<dbReference type="InterPro" id="IPR002569">
    <property type="entry name" value="Met_Sox_Rdtase_MsrA_dom"/>
</dbReference>
<dbReference type="Pfam" id="PF01625">
    <property type="entry name" value="PMSR"/>
    <property type="match status" value="1"/>
</dbReference>
<dbReference type="PANTHER" id="PTHR43774">
    <property type="entry name" value="PEPTIDE METHIONINE SULFOXIDE REDUCTASE"/>
    <property type="match status" value="1"/>
</dbReference>
<evidence type="ECO:0000259" key="6">
    <source>
        <dbReference type="Pfam" id="PF01625"/>
    </source>
</evidence>
<dbReference type="EC" id="1.8.4.11" evidence="2"/>
<dbReference type="EMBL" id="JABCKV010000295">
    <property type="protein sequence ID" value="KAG5641527.1"/>
    <property type="molecule type" value="Genomic_DNA"/>
</dbReference>
<dbReference type="Gene3D" id="3.30.1060.10">
    <property type="entry name" value="Peptide methionine sulphoxide reductase MsrA"/>
    <property type="match status" value="2"/>
</dbReference>
<evidence type="ECO:0000256" key="5">
    <source>
        <dbReference type="SAM" id="MobiDB-lite"/>
    </source>
</evidence>
<dbReference type="PANTHER" id="PTHR43774:SF1">
    <property type="entry name" value="PEPTIDE METHIONINE SULFOXIDE REDUCTASE MSRA 2"/>
    <property type="match status" value="1"/>
</dbReference>
<reference evidence="7" key="2">
    <citation type="submission" date="2021-10" db="EMBL/GenBank/DDBJ databases">
        <title>Phylogenomics reveals ancestral predisposition of the termite-cultivated fungus Termitomyces towards a domesticated lifestyle.</title>
        <authorList>
            <person name="Auxier B."/>
            <person name="Grum-Grzhimaylo A."/>
            <person name="Cardenas M.E."/>
            <person name="Lodge J.D."/>
            <person name="Laessoe T."/>
            <person name="Pedersen O."/>
            <person name="Smith M.E."/>
            <person name="Kuyper T.W."/>
            <person name="Franco-Molano E.A."/>
            <person name="Baroni T.J."/>
            <person name="Aanen D.K."/>
        </authorList>
    </citation>
    <scope>NUCLEOTIDE SEQUENCE</scope>
    <source>
        <strain evidence="7">AP01</strain>
        <tissue evidence="7">Mycelium</tissue>
    </source>
</reference>